<dbReference type="InterPro" id="IPR052723">
    <property type="entry name" value="Acyl-CoA_thioesterase_PaaI"/>
</dbReference>
<dbReference type="Pfam" id="PF03061">
    <property type="entry name" value="4HBT"/>
    <property type="match status" value="1"/>
</dbReference>
<protein>
    <submittedName>
        <fullName evidence="3">Phenylacetic acid degradation protein PaaD</fullName>
    </submittedName>
</protein>
<evidence type="ECO:0000256" key="1">
    <source>
        <dbReference type="ARBA" id="ARBA00022801"/>
    </source>
</evidence>
<dbReference type="RefSeq" id="WP_094921705.1">
    <property type="nucleotide sequence ID" value="NZ_NPIA01000001.1"/>
</dbReference>
<reference evidence="4" key="1">
    <citation type="submission" date="2017-08" db="EMBL/GenBank/DDBJ databases">
        <authorList>
            <person name="Huang Z."/>
        </authorList>
    </citation>
    <scope>NUCLEOTIDE SEQUENCE [LARGE SCALE GENOMIC DNA]</scope>
    <source>
        <strain evidence="4">SA5d-4</strain>
    </source>
</reference>
<dbReference type="PANTHER" id="PTHR42856:SF1">
    <property type="entry name" value="ACYL-COENZYME A THIOESTERASE PAAI"/>
    <property type="match status" value="1"/>
</dbReference>
<dbReference type="InterPro" id="IPR029069">
    <property type="entry name" value="HotDog_dom_sf"/>
</dbReference>
<gene>
    <name evidence="3" type="primary">paaD</name>
    <name evidence="3" type="ORF">CIB95_03215</name>
</gene>
<keyword evidence="1" id="KW-0378">Hydrolase</keyword>
<evidence type="ECO:0000259" key="2">
    <source>
        <dbReference type="Pfam" id="PF03061"/>
    </source>
</evidence>
<dbReference type="SUPFAM" id="SSF54637">
    <property type="entry name" value="Thioesterase/thiol ester dehydrase-isomerase"/>
    <property type="match status" value="1"/>
</dbReference>
<feature type="domain" description="Thioesterase" evidence="2">
    <location>
        <begin position="44"/>
        <end position="118"/>
    </location>
</feature>
<dbReference type="InterPro" id="IPR011973">
    <property type="entry name" value="PaaD"/>
</dbReference>
<dbReference type="InterPro" id="IPR003736">
    <property type="entry name" value="PAAI_dom"/>
</dbReference>
<dbReference type="NCBIfam" id="TIGR00369">
    <property type="entry name" value="unchar_dom_1"/>
    <property type="match status" value="1"/>
</dbReference>
<keyword evidence="4" id="KW-1185">Reference proteome</keyword>
<accession>A0A263BYD9</accession>
<dbReference type="CDD" id="cd03443">
    <property type="entry name" value="PaaI_thioesterase"/>
    <property type="match status" value="1"/>
</dbReference>
<comment type="caution">
    <text evidence="3">The sequence shown here is derived from an EMBL/GenBank/DDBJ whole genome shotgun (WGS) entry which is preliminary data.</text>
</comment>
<proteinExistence type="predicted"/>
<evidence type="ECO:0000313" key="3">
    <source>
        <dbReference type="EMBL" id="OZM58592.1"/>
    </source>
</evidence>
<dbReference type="Proteomes" id="UP000217083">
    <property type="component" value="Unassembled WGS sequence"/>
</dbReference>
<reference evidence="3 4" key="2">
    <citation type="submission" date="2017-09" db="EMBL/GenBank/DDBJ databases">
        <title>Bacillus patelloidae sp. nov., isolated from the intestinal tract of a marine limpet.</title>
        <authorList>
            <person name="Liu R."/>
            <person name="Dong C."/>
            <person name="Shao Z."/>
        </authorList>
    </citation>
    <scope>NUCLEOTIDE SEQUENCE [LARGE SCALE GENOMIC DNA]</scope>
    <source>
        <strain evidence="3 4">SA5d-4</strain>
    </source>
</reference>
<dbReference type="EMBL" id="NPIA01000001">
    <property type="protein sequence ID" value="OZM58592.1"/>
    <property type="molecule type" value="Genomic_DNA"/>
</dbReference>
<dbReference type="GO" id="GO:0016289">
    <property type="term" value="F:acyl-CoA hydrolase activity"/>
    <property type="evidence" value="ECO:0007669"/>
    <property type="project" value="TreeGrafter"/>
</dbReference>
<organism evidence="3 4">
    <name type="scientific">Lottiidibacillus patelloidae</name>
    <dbReference type="NCBI Taxonomy" id="2670334"/>
    <lineage>
        <taxon>Bacteria</taxon>
        <taxon>Bacillati</taxon>
        <taxon>Bacillota</taxon>
        <taxon>Bacilli</taxon>
        <taxon>Bacillales</taxon>
        <taxon>Bacillaceae</taxon>
        <taxon>Lottiidibacillus</taxon>
    </lineage>
</organism>
<sequence>MNKAIFDFMSNDPFARSLGMSITSVEEGFAKLSMTVDDSMVNFHGAMHGGVIFALADSAFALASNSYGSVAVGINVSMNFIKAAMPGDKLIAEASEVSKNFKLGIYQMKVKNESGDLIATAEGMVYRKKDKFGELV</sequence>
<dbReference type="PANTHER" id="PTHR42856">
    <property type="entry name" value="ACYL-COENZYME A THIOESTERASE PAAI"/>
    <property type="match status" value="1"/>
</dbReference>
<name>A0A263BYD9_9BACI</name>
<dbReference type="NCBIfam" id="TIGR02286">
    <property type="entry name" value="PaaD"/>
    <property type="match status" value="1"/>
</dbReference>
<dbReference type="AlphaFoldDB" id="A0A263BYD9"/>
<evidence type="ECO:0000313" key="4">
    <source>
        <dbReference type="Proteomes" id="UP000217083"/>
    </source>
</evidence>
<dbReference type="Gene3D" id="3.10.129.10">
    <property type="entry name" value="Hotdog Thioesterase"/>
    <property type="match status" value="1"/>
</dbReference>
<dbReference type="InterPro" id="IPR006683">
    <property type="entry name" value="Thioestr_dom"/>
</dbReference>